<evidence type="ECO:0000256" key="9">
    <source>
        <dbReference type="ARBA" id="ARBA00023033"/>
    </source>
</evidence>
<dbReference type="Gene3D" id="2.70.50.70">
    <property type="match status" value="1"/>
</dbReference>
<keyword evidence="11" id="KW-0325">Glycoprotein</keyword>
<protein>
    <recommendedName>
        <fullName evidence="16">AA9 family lytic polysaccharide monooxygenase</fullName>
        <ecNumber evidence="16">1.14.99.56</ecNumber>
    </recommendedName>
    <alternativeName>
        <fullName evidence="16">Endo-beta-1,4-glucanase</fullName>
    </alternativeName>
    <alternativeName>
        <fullName evidence="16">Glycosyl hydrolase 61 family protein</fullName>
    </alternativeName>
</protein>
<comment type="subcellular location">
    <subcellularLocation>
        <location evidence="2 16">Secreted</location>
    </subcellularLocation>
</comment>
<evidence type="ECO:0000256" key="2">
    <source>
        <dbReference type="ARBA" id="ARBA00004613"/>
    </source>
</evidence>
<evidence type="ECO:0000256" key="3">
    <source>
        <dbReference type="ARBA" id="ARBA00022525"/>
    </source>
</evidence>
<evidence type="ECO:0000256" key="10">
    <source>
        <dbReference type="ARBA" id="ARBA00023157"/>
    </source>
</evidence>
<evidence type="ECO:0000256" key="6">
    <source>
        <dbReference type="ARBA" id="ARBA00023001"/>
    </source>
</evidence>
<dbReference type="EMBL" id="QGML01000508">
    <property type="protein sequence ID" value="TVY91610.1"/>
    <property type="molecule type" value="Genomic_DNA"/>
</dbReference>
<keyword evidence="4" id="KW-0479">Metal-binding</keyword>
<gene>
    <name evidence="19" type="ORF">LAWI1_G001956</name>
</gene>
<evidence type="ECO:0000256" key="15">
    <source>
        <dbReference type="ARBA" id="ARBA00045077"/>
    </source>
</evidence>
<dbReference type="GO" id="GO:0046872">
    <property type="term" value="F:metal ion binding"/>
    <property type="evidence" value="ECO:0007669"/>
    <property type="project" value="UniProtKB-KW"/>
</dbReference>
<comment type="function">
    <text evidence="16">Lytic polysaccharide monooxygenase (LMPO) that depolymerizes crystalline and amorphous polysaccharides via the oxidation of scissile alpha- or beta-(1-4)-glycosidic bonds, yielding C1 and/or C4 oxidation products. Catalysis by LPMOs requires the reduction of the active-site copper from Cu(II) to Cu(I) by a reducing agent and H(2)O(2) or O(2) as a cosubstrate.</text>
</comment>
<dbReference type="GO" id="GO:0008810">
    <property type="term" value="F:cellulase activity"/>
    <property type="evidence" value="ECO:0007669"/>
    <property type="project" value="UniProtKB-UniRule"/>
</dbReference>
<keyword evidence="5 17" id="KW-0732">Signal</keyword>
<dbReference type="GO" id="GO:0005576">
    <property type="term" value="C:extracellular region"/>
    <property type="evidence" value="ECO:0007669"/>
    <property type="project" value="UniProtKB-SubCell"/>
</dbReference>
<keyword evidence="10 16" id="KW-1015">Disulfide bond</keyword>
<evidence type="ECO:0000313" key="19">
    <source>
        <dbReference type="EMBL" id="TVY91610.1"/>
    </source>
</evidence>
<dbReference type="InterPro" id="IPR005103">
    <property type="entry name" value="AA9_LPMO"/>
</dbReference>
<evidence type="ECO:0000256" key="5">
    <source>
        <dbReference type="ARBA" id="ARBA00022729"/>
    </source>
</evidence>
<keyword evidence="7" id="KW-0560">Oxidoreductase</keyword>
<comment type="catalytic activity">
    <reaction evidence="15 16">
        <text>[(1-&gt;4)-beta-D-glucosyl]n+m + reduced acceptor + O2 = 4-dehydro-beta-D-glucosyl-[(1-&gt;4)-beta-D-glucosyl]n-1 + [(1-&gt;4)-beta-D-glucosyl]m + acceptor + H2O.</text>
        <dbReference type="EC" id="1.14.99.56"/>
    </reaction>
</comment>
<keyword evidence="6 16" id="KW-0136">Cellulose degradation</keyword>
<feature type="chain" id="PRO_5021968719" description="AA9 family lytic polysaccharide monooxygenase" evidence="17">
    <location>
        <begin position="20"/>
        <end position="106"/>
    </location>
</feature>
<keyword evidence="9" id="KW-0503">Monooxygenase</keyword>
<evidence type="ECO:0000256" key="8">
    <source>
        <dbReference type="ARBA" id="ARBA00023008"/>
    </source>
</evidence>
<sequence>MRHFTITSGLLACAAAVLGHSTFQEMRVDGYVFDVSTLTVPFINSTNSVDEVSTCARLPLNNNPVTSVTSNDLRCNAGTTPVSLLRTVAAGGNVTVEMHDQPGDLG</sequence>
<keyword evidence="8" id="KW-0186">Copper</keyword>
<keyword evidence="3 16" id="KW-0964">Secreted</keyword>
<comment type="caution">
    <text evidence="19">The sequence shown here is derived from an EMBL/GenBank/DDBJ whole genome shotgun (WGS) entry which is preliminary data.</text>
</comment>
<keyword evidence="20" id="KW-1185">Reference proteome</keyword>
<evidence type="ECO:0000256" key="11">
    <source>
        <dbReference type="ARBA" id="ARBA00023180"/>
    </source>
</evidence>
<reference evidence="19 20" key="1">
    <citation type="submission" date="2018-05" db="EMBL/GenBank/DDBJ databases">
        <title>Genome sequencing and assembly of the regulated plant pathogen Lachnellula willkommii and related sister species for the development of diagnostic species identification markers.</title>
        <authorList>
            <person name="Giroux E."/>
            <person name="Bilodeau G."/>
        </authorList>
    </citation>
    <scope>NUCLEOTIDE SEQUENCE [LARGE SCALE GENOMIC DNA]</scope>
    <source>
        <strain evidence="19 20">CBS 172.35</strain>
    </source>
</reference>
<dbReference type="Pfam" id="PF03443">
    <property type="entry name" value="AA9"/>
    <property type="match status" value="1"/>
</dbReference>
<evidence type="ECO:0000256" key="12">
    <source>
        <dbReference type="ARBA" id="ARBA00023277"/>
    </source>
</evidence>
<accession>A0A559MF56</accession>
<comment type="domain">
    <text evidence="16">Has a modular structure: an endo-beta-1,4-glucanase catalytic module at the N-terminus, a linker rich in serines and threonines, and a C-terminal carbohydrate-binding module (CBM).</text>
</comment>
<dbReference type="Proteomes" id="UP000315522">
    <property type="component" value="Unassembled WGS sequence"/>
</dbReference>
<feature type="signal peptide" evidence="17">
    <location>
        <begin position="1"/>
        <end position="19"/>
    </location>
</feature>
<evidence type="ECO:0000313" key="20">
    <source>
        <dbReference type="Proteomes" id="UP000315522"/>
    </source>
</evidence>
<comment type="cofactor">
    <cofactor evidence="1">
        <name>Cu(2+)</name>
        <dbReference type="ChEBI" id="CHEBI:29036"/>
    </cofactor>
</comment>
<dbReference type="GO" id="GO:0030248">
    <property type="term" value="F:cellulose binding"/>
    <property type="evidence" value="ECO:0007669"/>
    <property type="project" value="UniProtKB-UniRule"/>
</dbReference>
<proteinExistence type="inferred from homology"/>
<evidence type="ECO:0000256" key="1">
    <source>
        <dbReference type="ARBA" id="ARBA00001973"/>
    </source>
</evidence>
<evidence type="ECO:0000256" key="17">
    <source>
        <dbReference type="SAM" id="SignalP"/>
    </source>
</evidence>
<dbReference type="InterPro" id="IPR049892">
    <property type="entry name" value="AA9"/>
</dbReference>
<evidence type="ECO:0000256" key="14">
    <source>
        <dbReference type="ARBA" id="ARBA00044502"/>
    </source>
</evidence>
<name>A0A559MF56_9HELO</name>
<feature type="domain" description="Auxiliary Activity family 9 catalytic" evidence="18">
    <location>
        <begin position="20"/>
        <end position="100"/>
    </location>
</feature>
<dbReference type="PANTHER" id="PTHR33353">
    <property type="entry name" value="PUTATIVE (AFU_ORTHOLOGUE AFUA_1G12560)-RELATED"/>
    <property type="match status" value="1"/>
</dbReference>
<dbReference type="AlphaFoldDB" id="A0A559MF56"/>
<dbReference type="GO" id="GO:0004497">
    <property type="term" value="F:monooxygenase activity"/>
    <property type="evidence" value="ECO:0007669"/>
    <property type="project" value="UniProtKB-KW"/>
</dbReference>
<evidence type="ECO:0000259" key="18">
    <source>
        <dbReference type="Pfam" id="PF03443"/>
    </source>
</evidence>
<comment type="similarity">
    <text evidence="14">Belongs to the polysaccharide monooxygenase AA9 family.</text>
</comment>
<evidence type="ECO:0000256" key="7">
    <source>
        <dbReference type="ARBA" id="ARBA00023002"/>
    </source>
</evidence>
<keyword evidence="13 16" id="KW-0624">Polysaccharide degradation</keyword>
<evidence type="ECO:0000256" key="4">
    <source>
        <dbReference type="ARBA" id="ARBA00022723"/>
    </source>
</evidence>
<dbReference type="EC" id="1.14.99.56" evidence="16"/>
<dbReference type="PANTHER" id="PTHR33353:SF9">
    <property type="entry name" value="ENDOGLUCANASE II"/>
    <property type="match status" value="1"/>
</dbReference>
<evidence type="ECO:0000256" key="13">
    <source>
        <dbReference type="ARBA" id="ARBA00023326"/>
    </source>
</evidence>
<evidence type="ECO:0000256" key="16">
    <source>
        <dbReference type="RuleBase" id="RU368122"/>
    </source>
</evidence>
<dbReference type="GO" id="GO:0030245">
    <property type="term" value="P:cellulose catabolic process"/>
    <property type="evidence" value="ECO:0007669"/>
    <property type="project" value="UniProtKB-UniRule"/>
</dbReference>
<keyword evidence="12 16" id="KW-0119">Carbohydrate metabolism</keyword>
<organism evidence="19 20">
    <name type="scientific">Lachnellula willkommii</name>
    <dbReference type="NCBI Taxonomy" id="215461"/>
    <lineage>
        <taxon>Eukaryota</taxon>
        <taxon>Fungi</taxon>
        <taxon>Dikarya</taxon>
        <taxon>Ascomycota</taxon>
        <taxon>Pezizomycotina</taxon>
        <taxon>Leotiomycetes</taxon>
        <taxon>Helotiales</taxon>
        <taxon>Lachnaceae</taxon>
        <taxon>Lachnellula</taxon>
    </lineage>
</organism>